<feature type="region of interest" description="Disordered" evidence="1">
    <location>
        <begin position="40"/>
        <end position="59"/>
    </location>
</feature>
<organism evidence="3 4">
    <name type="scientific">Megalodesulfovibrio gigas (strain ATCC 19364 / DSM 1382 / NCIMB 9332 / VKM B-1759)</name>
    <name type="common">Desulfovibrio gigas</name>
    <dbReference type="NCBI Taxonomy" id="1121448"/>
    <lineage>
        <taxon>Bacteria</taxon>
        <taxon>Pseudomonadati</taxon>
        <taxon>Thermodesulfobacteriota</taxon>
        <taxon>Desulfovibrionia</taxon>
        <taxon>Desulfovibrionales</taxon>
        <taxon>Desulfovibrionaceae</taxon>
        <taxon>Megalodesulfovibrio</taxon>
    </lineage>
</organism>
<accession>T2GC29</accession>
<keyword evidence="2" id="KW-0472">Membrane</keyword>
<dbReference type="HOGENOM" id="CLU_2952876_0_0_7"/>
<dbReference type="RefSeq" id="WP_021760612.1">
    <property type="nucleotide sequence ID" value="NC_022444.1"/>
</dbReference>
<dbReference type="Proteomes" id="UP000016587">
    <property type="component" value="Chromosome"/>
</dbReference>
<reference evidence="3 4" key="1">
    <citation type="journal article" date="2013" name="J. Bacteriol.">
        <title>Roles of HynAB and Ech, the only two hydrogenases found in the model sulfate reducer Desulfovibrio gigas.</title>
        <authorList>
            <person name="Morais-Silva F.O."/>
            <person name="Santos C.I."/>
            <person name="Rodrigues R."/>
            <person name="Pereira I.A."/>
            <person name="Rodrigues-Pousada C."/>
        </authorList>
    </citation>
    <scope>NUCLEOTIDE SEQUENCE [LARGE SCALE GENOMIC DNA]</scope>
    <source>
        <strain evidence="4">ATCC 19364 / DSM 1382 / NCIMB 9332 / VKM B-1759</strain>
    </source>
</reference>
<proteinExistence type="predicted"/>
<dbReference type="EMBL" id="CP006585">
    <property type="protein sequence ID" value="AGW13729.1"/>
    <property type="molecule type" value="Genomic_DNA"/>
</dbReference>
<evidence type="ECO:0000256" key="2">
    <source>
        <dbReference type="SAM" id="Phobius"/>
    </source>
</evidence>
<feature type="transmembrane region" description="Helical" evidence="2">
    <location>
        <begin position="7"/>
        <end position="29"/>
    </location>
</feature>
<name>T2GC29_MEGG1</name>
<reference evidence="4" key="2">
    <citation type="submission" date="2013-07" db="EMBL/GenBank/DDBJ databases">
        <authorList>
            <person name="Morais-Silva F.O."/>
            <person name="Rezende A.M."/>
            <person name="Pimentel C."/>
            <person name="Resende D.M."/>
            <person name="Santos C.I."/>
            <person name="Clemente C."/>
            <person name="de Oliveira L.M."/>
            <person name="da Silva S.M."/>
            <person name="Costa D.A."/>
            <person name="Varela-Raposo A."/>
            <person name="Horacio E.C.A."/>
            <person name="Matos M."/>
            <person name="Flores O."/>
            <person name="Ruiz J.C."/>
            <person name="Rodrigues-Pousada C."/>
        </authorList>
    </citation>
    <scope>NUCLEOTIDE SEQUENCE [LARGE SCALE GENOMIC DNA]</scope>
    <source>
        <strain evidence="4">ATCC 19364 / DSM 1382 / NCIMB 9332 / VKM B-1759</strain>
    </source>
</reference>
<dbReference type="AlphaFoldDB" id="T2GC29"/>
<keyword evidence="2" id="KW-0812">Transmembrane</keyword>
<dbReference type="PATRIC" id="fig|1121448.10.peg.1907"/>
<evidence type="ECO:0000256" key="1">
    <source>
        <dbReference type="SAM" id="MobiDB-lite"/>
    </source>
</evidence>
<keyword evidence="2" id="KW-1133">Transmembrane helix</keyword>
<protein>
    <submittedName>
        <fullName evidence="3">Uncharacterized protein</fullName>
    </submittedName>
</protein>
<gene>
    <name evidence="3" type="ORF">DGI_1952</name>
</gene>
<dbReference type="KEGG" id="dgg:DGI_1952"/>
<evidence type="ECO:0000313" key="4">
    <source>
        <dbReference type="Proteomes" id="UP000016587"/>
    </source>
</evidence>
<evidence type="ECO:0000313" key="3">
    <source>
        <dbReference type="EMBL" id="AGW13729.1"/>
    </source>
</evidence>
<keyword evidence="4" id="KW-1185">Reference proteome</keyword>
<sequence length="59" mass="6431">MRVRISVIRFLAHCLGVVALAAMLFWAGWSFSENIARISQGEPQPGEGEGARAWSDTLA</sequence>